<evidence type="ECO:0000313" key="13">
    <source>
        <dbReference type="EMBL" id="KKS97038.1"/>
    </source>
</evidence>
<keyword evidence="9" id="KW-0645">Protease</keyword>
<keyword evidence="4" id="KW-0997">Cell inner membrane</keyword>
<organism evidence="13 14">
    <name type="scientific">Candidatus Woesebacteria bacterium GW2011_GWB1_43_14</name>
    <dbReference type="NCBI Taxonomy" id="1618578"/>
    <lineage>
        <taxon>Bacteria</taxon>
        <taxon>Candidatus Woeseibacteriota</taxon>
    </lineage>
</organism>
<evidence type="ECO:0000256" key="2">
    <source>
        <dbReference type="ARBA" id="ARBA00005801"/>
    </source>
</evidence>
<dbReference type="InterPro" id="IPR010627">
    <property type="entry name" value="Prepilin_pept_A24_N"/>
</dbReference>
<dbReference type="Gene3D" id="1.20.120.1220">
    <property type="match status" value="1"/>
</dbReference>
<comment type="function">
    <text evidence="9">Plays an essential role in type IV pili and type II pseudopili formation by proteolytically removing the leader sequence from substrate proteins and subsequently monomethylating the alpha-amino group of the newly exposed N-terminal phenylalanine.</text>
</comment>
<dbReference type="GO" id="GO:0032259">
    <property type="term" value="P:methylation"/>
    <property type="evidence" value="ECO:0007669"/>
    <property type="project" value="UniProtKB-KW"/>
</dbReference>
<dbReference type="EC" id="2.1.1.-" evidence="9"/>
<feature type="transmembrane region" description="Helical" evidence="10">
    <location>
        <begin position="94"/>
        <end position="112"/>
    </location>
</feature>
<comment type="catalytic activity">
    <reaction evidence="9">
        <text>Typically cleaves a -Gly-|-Phe- bond to release an N-terminal, basic peptide of 5-8 residues from type IV prepilin, and then N-methylates the new N-terminal amino group, the methyl donor being S-adenosyl-L-methionine.</text>
        <dbReference type="EC" id="3.4.23.43"/>
    </reaction>
</comment>
<evidence type="ECO:0000256" key="3">
    <source>
        <dbReference type="ARBA" id="ARBA00022475"/>
    </source>
</evidence>
<keyword evidence="9" id="KW-0808">Transferase</keyword>
<evidence type="ECO:0000256" key="6">
    <source>
        <dbReference type="ARBA" id="ARBA00022989"/>
    </source>
</evidence>
<evidence type="ECO:0000256" key="7">
    <source>
        <dbReference type="ARBA" id="ARBA00023136"/>
    </source>
</evidence>
<keyword evidence="9" id="KW-0378">Hydrolase</keyword>
<dbReference type="EMBL" id="LCFQ01000013">
    <property type="protein sequence ID" value="KKS97038.1"/>
    <property type="molecule type" value="Genomic_DNA"/>
</dbReference>
<feature type="transmembrane region" description="Helical" evidence="10">
    <location>
        <begin position="144"/>
        <end position="164"/>
    </location>
</feature>
<dbReference type="InterPro" id="IPR000045">
    <property type="entry name" value="Prepilin_IV_endopep_pep"/>
</dbReference>
<dbReference type="PANTHER" id="PTHR30487">
    <property type="entry name" value="TYPE 4 PREPILIN-LIKE PROTEINS LEADER PEPTIDE-PROCESSING ENZYME"/>
    <property type="match status" value="1"/>
</dbReference>
<protein>
    <recommendedName>
        <fullName evidence="9">Prepilin leader peptidase/N-methyltransferase</fullName>
        <ecNumber evidence="9">2.1.1.-</ecNumber>
        <ecNumber evidence="9">3.4.23.43</ecNumber>
    </recommendedName>
</protein>
<evidence type="ECO:0000256" key="10">
    <source>
        <dbReference type="SAM" id="Phobius"/>
    </source>
</evidence>
<evidence type="ECO:0000259" key="11">
    <source>
        <dbReference type="Pfam" id="PF01478"/>
    </source>
</evidence>
<evidence type="ECO:0000256" key="5">
    <source>
        <dbReference type="ARBA" id="ARBA00022692"/>
    </source>
</evidence>
<evidence type="ECO:0000313" key="14">
    <source>
        <dbReference type="Proteomes" id="UP000034090"/>
    </source>
</evidence>
<dbReference type="GO" id="GO:0004190">
    <property type="term" value="F:aspartic-type endopeptidase activity"/>
    <property type="evidence" value="ECO:0007669"/>
    <property type="project" value="UniProtKB-EC"/>
</dbReference>
<dbReference type="InterPro" id="IPR014032">
    <property type="entry name" value="Peptidase_A24A_bac"/>
</dbReference>
<keyword evidence="7 10" id="KW-0472">Membrane</keyword>
<dbReference type="Pfam" id="PF06750">
    <property type="entry name" value="A24_N_bact"/>
    <property type="match status" value="1"/>
</dbReference>
<dbReference type="Proteomes" id="UP000034090">
    <property type="component" value="Unassembled WGS sequence"/>
</dbReference>
<keyword evidence="5 9" id="KW-0812">Transmembrane</keyword>
<accession>A0A0G1GDT3</accession>
<comment type="similarity">
    <text evidence="2 8">Belongs to the peptidase A24 family.</text>
</comment>
<dbReference type="Pfam" id="PF01478">
    <property type="entry name" value="Peptidase_A24"/>
    <property type="match status" value="1"/>
</dbReference>
<sequence>MIYILFLIGLVVGSFLEALTYRLPRGENVLRGRSKCPKCKKTIRWHDNIPLISFALLSGKCRDCGEKISTRCPLIEISTAVIFVFIWQFYTGRLPLPLVFVVSSLMIAIFVIDLEHRIIPDSLTFLGLGVVLILFLVTDIPLLYIYLASGAGAALFLLLLNLVTQGRGMGLGDVKLALFSGLVLGYPVVILWILIAFIAGALVGIILITMGRAKLKQKIAFGPFLVFSFLISLVFGEYISFLLFPYL</sequence>
<dbReference type="EC" id="3.4.23.43" evidence="9"/>
<name>A0A0G1GDT3_9BACT</name>
<evidence type="ECO:0000256" key="8">
    <source>
        <dbReference type="RuleBase" id="RU003793"/>
    </source>
</evidence>
<dbReference type="GO" id="GO:0008168">
    <property type="term" value="F:methyltransferase activity"/>
    <property type="evidence" value="ECO:0007669"/>
    <property type="project" value="UniProtKB-KW"/>
</dbReference>
<dbReference type="GO" id="GO:0006465">
    <property type="term" value="P:signal peptide processing"/>
    <property type="evidence" value="ECO:0007669"/>
    <property type="project" value="TreeGrafter"/>
</dbReference>
<feature type="domain" description="Prepilin peptidase A24 N-terminal" evidence="12">
    <location>
        <begin position="7"/>
        <end position="87"/>
    </location>
</feature>
<comment type="subcellular location">
    <subcellularLocation>
        <location evidence="1">Cell inner membrane</location>
        <topology evidence="1">Multi-pass membrane protein</topology>
    </subcellularLocation>
    <subcellularLocation>
        <location evidence="9">Cell membrane</location>
        <topology evidence="9">Multi-pass membrane protein</topology>
    </subcellularLocation>
</comment>
<feature type="transmembrane region" description="Helical" evidence="10">
    <location>
        <begin position="220"/>
        <end position="244"/>
    </location>
</feature>
<proteinExistence type="inferred from homology"/>
<reference evidence="13 14" key="1">
    <citation type="journal article" date="2015" name="Nature">
        <title>rRNA introns, odd ribosomes, and small enigmatic genomes across a large radiation of phyla.</title>
        <authorList>
            <person name="Brown C.T."/>
            <person name="Hug L.A."/>
            <person name="Thomas B.C."/>
            <person name="Sharon I."/>
            <person name="Castelle C.J."/>
            <person name="Singh A."/>
            <person name="Wilkins M.J."/>
            <person name="Williams K.H."/>
            <person name="Banfield J.F."/>
        </authorList>
    </citation>
    <scope>NUCLEOTIDE SEQUENCE [LARGE SCALE GENOMIC DNA]</scope>
</reference>
<dbReference type="InterPro" id="IPR050882">
    <property type="entry name" value="Prepilin_peptidase/N-MTase"/>
</dbReference>
<dbReference type="AlphaFoldDB" id="A0A0G1GDT3"/>
<feature type="domain" description="Prepilin type IV endopeptidase peptidase" evidence="11">
    <location>
        <begin position="101"/>
        <end position="205"/>
    </location>
</feature>
<dbReference type="STRING" id="1618578.UV74_C0013G0160"/>
<comment type="caution">
    <text evidence="13">The sequence shown here is derived from an EMBL/GenBank/DDBJ whole genome shotgun (WGS) entry which is preliminary data.</text>
</comment>
<dbReference type="GO" id="GO:0005886">
    <property type="term" value="C:plasma membrane"/>
    <property type="evidence" value="ECO:0007669"/>
    <property type="project" value="UniProtKB-SubCell"/>
</dbReference>
<evidence type="ECO:0000256" key="9">
    <source>
        <dbReference type="RuleBase" id="RU003794"/>
    </source>
</evidence>
<feature type="transmembrane region" description="Helical" evidence="10">
    <location>
        <begin position="184"/>
        <end position="208"/>
    </location>
</feature>
<evidence type="ECO:0000256" key="1">
    <source>
        <dbReference type="ARBA" id="ARBA00004429"/>
    </source>
</evidence>
<evidence type="ECO:0000256" key="4">
    <source>
        <dbReference type="ARBA" id="ARBA00022519"/>
    </source>
</evidence>
<keyword evidence="3" id="KW-1003">Cell membrane</keyword>
<keyword evidence="9" id="KW-0489">Methyltransferase</keyword>
<keyword evidence="6 10" id="KW-1133">Transmembrane helix</keyword>
<dbReference type="PANTHER" id="PTHR30487:SF0">
    <property type="entry name" value="PREPILIN LEADER PEPTIDASE_N-METHYLTRANSFERASE-RELATED"/>
    <property type="match status" value="1"/>
</dbReference>
<dbReference type="PRINTS" id="PR00864">
    <property type="entry name" value="PREPILNPTASE"/>
</dbReference>
<keyword evidence="9" id="KW-0511">Multifunctional enzyme</keyword>
<gene>
    <name evidence="13" type="ORF">UV74_C0013G0160</name>
</gene>
<evidence type="ECO:0000259" key="12">
    <source>
        <dbReference type="Pfam" id="PF06750"/>
    </source>
</evidence>
<feature type="transmembrane region" description="Helical" evidence="10">
    <location>
        <begin position="118"/>
        <end position="137"/>
    </location>
</feature>